<evidence type="ECO:0000256" key="1">
    <source>
        <dbReference type="SAM" id="MobiDB-lite"/>
    </source>
</evidence>
<keyword evidence="3" id="KW-1185">Reference proteome</keyword>
<dbReference type="AlphaFoldDB" id="M2RLY7"/>
<protein>
    <submittedName>
        <fullName evidence="2">Uncharacterized protein</fullName>
    </submittedName>
</protein>
<accession>M2RLY7</accession>
<dbReference type="EMBL" id="KB445793">
    <property type="protein sequence ID" value="EMD39871.1"/>
    <property type="molecule type" value="Genomic_DNA"/>
</dbReference>
<proteinExistence type="predicted"/>
<feature type="region of interest" description="Disordered" evidence="1">
    <location>
        <begin position="156"/>
        <end position="228"/>
    </location>
</feature>
<dbReference type="HOGENOM" id="CLU_1214607_0_0_1"/>
<feature type="region of interest" description="Disordered" evidence="1">
    <location>
        <begin position="1"/>
        <end position="20"/>
    </location>
</feature>
<feature type="region of interest" description="Disordered" evidence="1">
    <location>
        <begin position="108"/>
        <end position="138"/>
    </location>
</feature>
<name>M2RLY7_CERS8</name>
<feature type="compositionally biased region" description="Basic and acidic residues" evidence="1">
    <location>
        <begin position="1"/>
        <end position="13"/>
    </location>
</feature>
<reference evidence="2 3" key="1">
    <citation type="journal article" date="2012" name="Proc. Natl. Acad. Sci. U.S.A.">
        <title>Comparative genomics of Ceriporiopsis subvermispora and Phanerochaete chrysosporium provide insight into selective ligninolysis.</title>
        <authorList>
            <person name="Fernandez-Fueyo E."/>
            <person name="Ruiz-Duenas F.J."/>
            <person name="Ferreira P."/>
            <person name="Floudas D."/>
            <person name="Hibbett D.S."/>
            <person name="Canessa P."/>
            <person name="Larrondo L.F."/>
            <person name="James T.Y."/>
            <person name="Seelenfreund D."/>
            <person name="Lobos S."/>
            <person name="Polanco R."/>
            <person name="Tello M."/>
            <person name="Honda Y."/>
            <person name="Watanabe T."/>
            <person name="Watanabe T."/>
            <person name="Ryu J.S."/>
            <person name="Kubicek C.P."/>
            <person name="Schmoll M."/>
            <person name="Gaskell J."/>
            <person name="Hammel K.E."/>
            <person name="St John F.J."/>
            <person name="Vanden Wymelenberg A."/>
            <person name="Sabat G."/>
            <person name="Splinter BonDurant S."/>
            <person name="Syed K."/>
            <person name="Yadav J.S."/>
            <person name="Doddapaneni H."/>
            <person name="Subramanian V."/>
            <person name="Lavin J.L."/>
            <person name="Oguiza J.A."/>
            <person name="Perez G."/>
            <person name="Pisabarro A.G."/>
            <person name="Ramirez L."/>
            <person name="Santoyo F."/>
            <person name="Master E."/>
            <person name="Coutinho P.M."/>
            <person name="Henrissat B."/>
            <person name="Lombard V."/>
            <person name="Magnuson J.K."/>
            <person name="Kuees U."/>
            <person name="Hori C."/>
            <person name="Igarashi K."/>
            <person name="Samejima M."/>
            <person name="Held B.W."/>
            <person name="Barry K.W."/>
            <person name="LaButti K.M."/>
            <person name="Lapidus A."/>
            <person name="Lindquist E.A."/>
            <person name="Lucas S.M."/>
            <person name="Riley R."/>
            <person name="Salamov A.A."/>
            <person name="Hoffmeister D."/>
            <person name="Schwenk D."/>
            <person name="Hadar Y."/>
            <person name="Yarden O."/>
            <person name="de Vries R.P."/>
            <person name="Wiebenga A."/>
            <person name="Stenlid J."/>
            <person name="Eastwood D."/>
            <person name="Grigoriev I.V."/>
            <person name="Berka R.M."/>
            <person name="Blanchette R.A."/>
            <person name="Kersten P."/>
            <person name="Martinez A.T."/>
            <person name="Vicuna R."/>
            <person name="Cullen D."/>
        </authorList>
    </citation>
    <scope>NUCLEOTIDE SEQUENCE [LARGE SCALE GENOMIC DNA]</scope>
    <source>
        <strain evidence="2 3">B</strain>
    </source>
</reference>
<evidence type="ECO:0000313" key="2">
    <source>
        <dbReference type="EMBL" id="EMD39871.1"/>
    </source>
</evidence>
<organism evidence="2 3">
    <name type="scientific">Ceriporiopsis subvermispora (strain B)</name>
    <name type="common">White-rot fungus</name>
    <name type="synonym">Gelatoporia subvermispora</name>
    <dbReference type="NCBI Taxonomy" id="914234"/>
    <lineage>
        <taxon>Eukaryota</taxon>
        <taxon>Fungi</taxon>
        <taxon>Dikarya</taxon>
        <taxon>Basidiomycota</taxon>
        <taxon>Agaricomycotina</taxon>
        <taxon>Agaricomycetes</taxon>
        <taxon>Polyporales</taxon>
        <taxon>Gelatoporiaceae</taxon>
        <taxon>Gelatoporia</taxon>
    </lineage>
</organism>
<sequence>MADGERRERREGATEAIESAGAGAVTVGALGGSWRGRGGRGSPSQGMYHGISRKRIKPIHDAAGTRYRLQDRVAGESAAGASAYHVAPEGTISSPLQEHGRPIYRAKPSGYATGVRDSTEKGGPGGARNNVGETWKGGSVDKRDAIYRAGAWKRRETAVPARGDTSHRAAARRRHGTAVPVTGDTPTWNSGSSDKRCDIPCGGTGATRNGGSRGGRRGFLRSGVDASR</sequence>
<gene>
    <name evidence="2" type="ORF">CERSUDRAFT_71725</name>
</gene>
<evidence type="ECO:0000313" key="3">
    <source>
        <dbReference type="Proteomes" id="UP000016930"/>
    </source>
</evidence>
<dbReference type="Proteomes" id="UP000016930">
    <property type="component" value="Unassembled WGS sequence"/>
</dbReference>